<dbReference type="PROSITE" id="PS50011">
    <property type="entry name" value="PROTEIN_KINASE_DOM"/>
    <property type="match status" value="1"/>
</dbReference>
<evidence type="ECO:0000259" key="7">
    <source>
        <dbReference type="PROSITE" id="PS50011"/>
    </source>
</evidence>
<evidence type="ECO:0000313" key="8">
    <source>
        <dbReference type="EMBL" id="MBZ5714926.1"/>
    </source>
</evidence>
<feature type="compositionally biased region" description="Low complexity" evidence="5">
    <location>
        <begin position="242"/>
        <end position="256"/>
    </location>
</feature>
<keyword evidence="2" id="KW-0547">Nucleotide-binding</keyword>
<dbReference type="SUPFAM" id="SSF56112">
    <property type="entry name" value="Protein kinase-like (PK-like)"/>
    <property type="match status" value="1"/>
</dbReference>
<evidence type="ECO:0000256" key="4">
    <source>
        <dbReference type="ARBA" id="ARBA00022840"/>
    </source>
</evidence>
<feature type="compositionally biased region" description="Low complexity" evidence="5">
    <location>
        <begin position="524"/>
        <end position="540"/>
    </location>
</feature>
<feature type="compositionally biased region" description="Low complexity" evidence="5">
    <location>
        <begin position="487"/>
        <end position="501"/>
    </location>
</feature>
<dbReference type="Gene3D" id="1.10.510.10">
    <property type="entry name" value="Transferase(Phosphotransferase) domain 1"/>
    <property type="match status" value="1"/>
</dbReference>
<evidence type="ECO:0000256" key="5">
    <source>
        <dbReference type="SAM" id="MobiDB-lite"/>
    </source>
</evidence>
<feature type="domain" description="Protein kinase" evidence="7">
    <location>
        <begin position="1"/>
        <end position="237"/>
    </location>
</feature>
<feature type="transmembrane region" description="Helical" evidence="6">
    <location>
        <begin position="646"/>
        <end position="664"/>
    </location>
</feature>
<gene>
    <name evidence="8" type="ORF">K7C98_37310</name>
</gene>
<keyword evidence="6" id="KW-0812">Transmembrane</keyword>
<keyword evidence="9" id="KW-1185">Reference proteome</keyword>
<keyword evidence="6" id="KW-0472">Membrane</keyword>
<accession>A0ABS7U3D2</accession>
<protein>
    <recommendedName>
        <fullName evidence="7">Protein kinase domain-containing protein</fullName>
    </recommendedName>
</protein>
<dbReference type="PANTHER" id="PTHR43289:SF6">
    <property type="entry name" value="SERINE_THREONINE-PROTEIN KINASE NEKL-3"/>
    <property type="match status" value="1"/>
</dbReference>
<sequence>MAPLREGGSTQVFLAVDHRVGREVELLLFDPASVRAETWSAFARAIRAAAAAKIPGLVLPRGLTEAAPAPPCCATDVQGASSLALLVERGPTPWERALTLCERVAAIVERAHAATGLAHRALTPSRCVVTGRDEVRVLDYGVVEVTGVEDSPYRAPEQQHGGGDLRSDVRAIGVMLCELITGQRAGDEPPRVEAIADLSQGVRELVHKALAADPGQRYADLAALRGAMCGLLGTEFVAVEPAAPPASREPTPAARADPSPAGAEPPLHGSATESAQGDVRRDPAPPQARRTAPQSVVPSAPPPRSALLSSAAPPPLPPPADRTVVLALDSLAQAPAARTHRTGAQVAVPASDGTQVLALDSIAQAPARTHRTGAQVAVPASDGTQVLALDSVAQAPARTHRTGAHTPVPSSGGTVVVALDSIARAPAARTHRTGAHPPVPSSGGTVVVALDSIARAPTTRPHRTGAQAAVPPASERTGVTPRRAVNGSRAASVGARASTGSQRAIVRQEPSLEDTPPVDSTVVARSPLTSSSPRLPAPASNGVTRQAANRPSQPPAMSTFVGARPVADSTMILPAPEPLVRPSEPDRTVIWRRPDEPEDAEEPPHAAPEVEPELPAHEQTMILAGPVPANAPRLAAAAGWSLQTKLLVVNVALAVVILVGVIVAT</sequence>
<organism evidence="8 9">
    <name type="scientific">Nannocystis pusilla</name>
    <dbReference type="NCBI Taxonomy" id="889268"/>
    <lineage>
        <taxon>Bacteria</taxon>
        <taxon>Pseudomonadati</taxon>
        <taxon>Myxococcota</taxon>
        <taxon>Polyangia</taxon>
        <taxon>Nannocystales</taxon>
        <taxon>Nannocystaceae</taxon>
        <taxon>Nannocystis</taxon>
    </lineage>
</organism>
<comment type="caution">
    <text evidence="8">The sequence shown here is derived from an EMBL/GenBank/DDBJ whole genome shotgun (WGS) entry which is preliminary data.</text>
</comment>
<evidence type="ECO:0000256" key="2">
    <source>
        <dbReference type="ARBA" id="ARBA00022741"/>
    </source>
</evidence>
<evidence type="ECO:0000313" key="9">
    <source>
        <dbReference type="Proteomes" id="UP001139031"/>
    </source>
</evidence>
<dbReference type="RefSeq" id="WP_224196658.1">
    <property type="nucleotide sequence ID" value="NZ_JAIRAU010000052.1"/>
</dbReference>
<evidence type="ECO:0000256" key="3">
    <source>
        <dbReference type="ARBA" id="ARBA00022777"/>
    </source>
</evidence>
<dbReference type="InterPro" id="IPR011009">
    <property type="entry name" value="Kinase-like_dom_sf"/>
</dbReference>
<keyword evidence="1" id="KW-0808">Transferase</keyword>
<dbReference type="InterPro" id="IPR000719">
    <property type="entry name" value="Prot_kinase_dom"/>
</dbReference>
<feature type="region of interest" description="Disordered" evidence="5">
    <location>
        <begin position="456"/>
        <end position="560"/>
    </location>
</feature>
<feature type="region of interest" description="Disordered" evidence="5">
    <location>
        <begin position="242"/>
        <end position="321"/>
    </location>
</feature>
<dbReference type="PANTHER" id="PTHR43289">
    <property type="entry name" value="MITOGEN-ACTIVATED PROTEIN KINASE KINASE KINASE 20-RELATED"/>
    <property type="match status" value="1"/>
</dbReference>
<feature type="compositionally biased region" description="Polar residues" evidence="5">
    <location>
        <begin position="541"/>
        <end position="551"/>
    </location>
</feature>
<dbReference type="Proteomes" id="UP001139031">
    <property type="component" value="Unassembled WGS sequence"/>
</dbReference>
<dbReference type="EMBL" id="JAIRAU010000052">
    <property type="protein sequence ID" value="MBZ5714926.1"/>
    <property type="molecule type" value="Genomic_DNA"/>
</dbReference>
<evidence type="ECO:0000256" key="1">
    <source>
        <dbReference type="ARBA" id="ARBA00022679"/>
    </source>
</evidence>
<name>A0ABS7U3D2_9BACT</name>
<keyword evidence="3" id="KW-0418">Kinase</keyword>
<reference evidence="8" key="1">
    <citation type="submission" date="2021-08" db="EMBL/GenBank/DDBJ databases">
        <authorList>
            <person name="Stevens D.C."/>
        </authorList>
    </citation>
    <scope>NUCLEOTIDE SEQUENCE</scope>
    <source>
        <strain evidence="8">DSM 53165</strain>
    </source>
</reference>
<keyword evidence="6" id="KW-1133">Transmembrane helix</keyword>
<keyword evidence="4" id="KW-0067">ATP-binding</keyword>
<feature type="compositionally biased region" description="Low complexity" evidence="5">
    <location>
        <begin position="287"/>
        <end position="298"/>
    </location>
</feature>
<proteinExistence type="predicted"/>
<dbReference type="SMART" id="SM00220">
    <property type="entry name" value="S_TKc"/>
    <property type="match status" value="1"/>
</dbReference>
<evidence type="ECO:0000256" key="6">
    <source>
        <dbReference type="SAM" id="Phobius"/>
    </source>
</evidence>